<dbReference type="GO" id="GO:0031177">
    <property type="term" value="F:phosphopantetheine binding"/>
    <property type="evidence" value="ECO:0007669"/>
    <property type="project" value="TreeGrafter"/>
</dbReference>
<dbReference type="GO" id="GO:0047527">
    <property type="term" value="F:2,3-dihydroxybenzoate-serine ligase activity"/>
    <property type="evidence" value="ECO:0007669"/>
    <property type="project" value="TreeGrafter"/>
</dbReference>
<protein>
    <submittedName>
        <fullName evidence="2">Condensation protein</fullName>
    </submittedName>
</protein>
<comment type="caution">
    <text evidence="2">The sequence shown here is derived from an EMBL/GenBank/DDBJ whole genome shotgun (WGS) entry which is preliminary data.</text>
</comment>
<dbReference type="Gene3D" id="3.30.559.10">
    <property type="entry name" value="Chloramphenicol acetyltransferase-like domain"/>
    <property type="match status" value="1"/>
</dbReference>
<reference evidence="2 3" key="1">
    <citation type="submission" date="2020-07" db="EMBL/GenBank/DDBJ databases">
        <authorList>
            <person name="Xu S."/>
            <person name="Li A."/>
        </authorList>
    </citation>
    <scope>NUCLEOTIDE SEQUENCE [LARGE SCALE GENOMIC DNA]</scope>
    <source>
        <strain evidence="2 3">SG-8</strain>
    </source>
</reference>
<dbReference type="GO" id="GO:0005829">
    <property type="term" value="C:cytosol"/>
    <property type="evidence" value="ECO:0007669"/>
    <property type="project" value="TreeGrafter"/>
</dbReference>
<dbReference type="RefSeq" id="WP_182668651.1">
    <property type="nucleotide sequence ID" value="NZ_JACHTE010000003.1"/>
</dbReference>
<dbReference type="InterPro" id="IPR001242">
    <property type="entry name" value="Condensation_dom"/>
</dbReference>
<accession>A0A7W3U3C9</accession>
<dbReference type="Proteomes" id="UP000552587">
    <property type="component" value="Unassembled WGS sequence"/>
</dbReference>
<dbReference type="PANTHER" id="PTHR45527:SF1">
    <property type="entry name" value="FATTY ACID SYNTHASE"/>
    <property type="match status" value="1"/>
</dbReference>
<dbReference type="SUPFAM" id="SSF52777">
    <property type="entry name" value="CoA-dependent acyltransferases"/>
    <property type="match status" value="2"/>
</dbReference>
<organism evidence="2 3">
    <name type="scientific">Marilutibacter penaei</name>
    <dbReference type="NCBI Taxonomy" id="2759900"/>
    <lineage>
        <taxon>Bacteria</taxon>
        <taxon>Pseudomonadati</taxon>
        <taxon>Pseudomonadota</taxon>
        <taxon>Gammaproteobacteria</taxon>
        <taxon>Lysobacterales</taxon>
        <taxon>Lysobacteraceae</taxon>
        <taxon>Marilutibacter</taxon>
    </lineage>
</organism>
<sequence>MSAASHPLTAPQYGMWAGQRMDPDSPAFWTAEAIELRGPLDAGALGKSVFDTLRRCDALHMRYRERDGEVRQRLDASRTVSWARHDFSGADDPWGAAAAWMRADLDRPARLDTGPLFATALLRLGPERHLWYLRAHHIALDGFAYLLLIHRVAELYGAHRTGRAPPPGRDFGLAPVIEEAEAYRWSAQCTQDRRFWQARLQDARVPVTLAPLRPPSDTARSERHRLPAAAYTHWQAGARACGVDWGAWLLAGIGAWMQGQCGTREVTVGLLVMNRLGSRALTVPCMGMNVVPLRLDIDPQAGFDALARQARDTLATLRPHQRYNYEWMREDAGLAGSHRQLYGPVLNLMPFDRGFRFDGLHAEAHSVSVGSVEDMDITVSPLPDGLRVDMEANPAAYGAKALRDHHRQLLATLDAALADPGQPVGRLAEGRSRAA</sequence>
<evidence type="ECO:0000313" key="3">
    <source>
        <dbReference type="Proteomes" id="UP000552587"/>
    </source>
</evidence>
<dbReference type="EMBL" id="JACHTE010000003">
    <property type="protein sequence ID" value="MBB1087865.1"/>
    <property type="molecule type" value="Genomic_DNA"/>
</dbReference>
<dbReference type="Gene3D" id="3.30.559.30">
    <property type="entry name" value="Nonribosomal peptide synthetase, condensation domain"/>
    <property type="match status" value="2"/>
</dbReference>
<feature type="domain" description="Condensation" evidence="1">
    <location>
        <begin position="6"/>
        <end position="426"/>
    </location>
</feature>
<evidence type="ECO:0000313" key="2">
    <source>
        <dbReference type="EMBL" id="MBB1087865.1"/>
    </source>
</evidence>
<dbReference type="PANTHER" id="PTHR45527">
    <property type="entry name" value="NONRIBOSOMAL PEPTIDE SYNTHETASE"/>
    <property type="match status" value="1"/>
</dbReference>
<keyword evidence="3" id="KW-1185">Reference proteome</keyword>
<dbReference type="GO" id="GO:0043041">
    <property type="term" value="P:amino acid activation for nonribosomal peptide biosynthetic process"/>
    <property type="evidence" value="ECO:0007669"/>
    <property type="project" value="TreeGrafter"/>
</dbReference>
<name>A0A7W3U3C9_9GAMM</name>
<dbReference type="Pfam" id="PF00668">
    <property type="entry name" value="Condensation"/>
    <property type="match status" value="1"/>
</dbReference>
<dbReference type="AlphaFoldDB" id="A0A7W3U3C9"/>
<proteinExistence type="predicted"/>
<dbReference type="InterPro" id="IPR023213">
    <property type="entry name" value="CAT-like_dom_sf"/>
</dbReference>
<gene>
    <name evidence="2" type="ORF">H4F99_05100</name>
</gene>
<evidence type="ECO:0000259" key="1">
    <source>
        <dbReference type="Pfam" id="PF00668"/>
    </source>
</evidence>
<dbReference type="GO" id="GO:0009366">
    <property type="term" value="C:enterobactin synthetase complex"/>
    <property type="evidence" value="ECO:0007669"/>
    <property type="project" value="TreeGrafter"/>
</dbReference>
<dbReference type="GO" id="GO:0009239">
    <property type="term" value="P:enterobactin biosynthetic process"/>
    <property type="evidence" value="ECO:0007669"/>
    <property type="project" value="TreeGrafter"/>
</dbReference>